<organism evidence="2 3">
    <name type="scientific">Cajanus cajan</name>
    <name type="common">Pigeon pea</name>
    <name type="synonym">Cajanus indicus</name>
    <dbReference type="NCBI Taxonomy" id="3821"/>
    <lineage>
        <taxon>Eukaryota</taxon>
        <taxon>Viridiplantae</taxon>
        <taxon>Streptophyta</taxon>
        <taxon>Embryophyta</taxon>
        <taxon>Tracheophyta</taxon>
        <taxon>Spermatophyta</taxon>
        <taxon>Magnoliopsida</taxon>
        <taxon>eudicotyledons</taxon>
        <taxon>Gunneridae</taxon>
        <taxon>Pentapetalae</taxon>
        <taxon>rosids</taxon>
        <taxon>fabids</taxon>
        <taxon>Fabales</taxon>
        <taxon>Fabaceae</taxon>
        <taxon>Papilionoideae</taxon>
        <taxon>50 kb inversion clade</taxon>
        <taxon>NPAAA clade</taxon>
        <taxon>indigoferoid/millettioid clade</taxon>
        <taxon>Phaseoleae</taxon>
        <taxon>Cajanus</taxon>
    </lineage>
</organism>
<evidence type="ECO:0000313" key="3">
    <source>
        <dbReference type="Proteomes" id="UP000075243"/>
    </source>
</evidence>
<feature type="non-terminal residue" evidence="2">
    <location>
        <position position="1"/>
    </location>
</feature>
<feature type="compositionally biased region" description="Basic and acidic residues" evidence="1">
    <location>
        <begin position="60"/>
        <end position="73"/>
    </location>
</feature>
<dbReference type="EMBL" id="KQ485459">
    <property type="protein sequence ID" value="KYP32082.1"/>
    <property type="molecule type" value="Genomic_DNA"/>
</dbReference>
<evidence type="ECO:0000256" key="1">
    <source>
        <dbReference type="SAM" id="MobiDB-lite"/>
    </source>
</evidence>
<name>A0A151QPB3_CAJCA</name>
<accession>A0A151QPB3</accession>
<dbReference type="AlphaFoldDB" id="A0A151QPB3"/>
<keyword evidence="3" id="KW-1185">Reference proteome</keyword>
<gene>
    <name evidence="2" type="ORF">KK1_047324</name>
</gene>
<reference evidence="2" key="1">
    <citation type="journal article" date="2012" name="Nat. Biotechnol.">
        <title>Draft genome sequence of pigeonpea (Cajanus cajan), an orphan legume crop of resource-poor farmers.</title>
        <authorList>
            <person name="Varshney R.K."/>
            <person name="Chen W."/>
            <person name="Li Y."/>
            <person name="Bharti A.K."/>
            <person name="Saxena R.K."/>
            <person name="Schlueter J.A."/>
            <person name="Donoghue M.T."/>
            <person name="Azam S."/>
            <person name="Fan G."/>
            <person name="Whaley A.M."/>
            <person name="Farmer A.D."/>
            <person name="Sheridan J."/>
            <person name="Iwata A."/>
            <person name="Tuteja R."/>
            <person name="Penmetsa R.V."/>
            <person name="Wu W."/>
            <person name="Upadhyaya H.D."/>
            <person name="Yang S.P."/>
            <person name="Shah T."/>
            <person name="Saxena K.B."/>
            <person name="Michael T."/>
            <person name="McCombie W.R."/>
            <person name="Yang B."/>
            <person name="Zhang G."/>
            <person name="Yang H."/>
            <person name="Wang J."/>
            <person name="Spillane C."/>
            <person name="Cook D.R."/>
            <person name="May G.D."/>
            <person name="Xu X."/>
            <person name="Jackson S.A."/>
        </authorList>
    </citation>
    <scope>NUCLEOTIDE SEQUENCE [LARGE SCALE GENOMIC DNA]</scope>
</reference>
<dbReference type="Proteomes" id="UP000075243">
    <property type="component" value="Unassembled WGS sequence"/>
</dbReference>
<feature type="region of interest" description="Disordered" evidence="1">
    <location>
        <begin position="51"/>
        <end position="73"/>
    </location>
</feature>
<dbReference type="Gramene" id="C.cajan_46751.t">
    <property type="protein sequence ID" value="C.cajan_46751.t.cds1"/>
    <property type="gene ID" value="C.cajan_46751"/>
</dbReference>
<evidence type="ECO:0008006" key="4">
    <source>
        <dbReference type="Google" id="ProtNLM"/>
    </source>
</evidence>
<proteinExistence type="predicted"/>
<sequence>KILDNLPKIWEPKATTISKACDLKVLTLDELIRALQVHKVHLNNRDHPKVNETITLKGGETTKKRENGKSLKA</sequence>
<protein>
    <recommendedName>
        <fullName evidence="4">UBN2 domain-containing protein</fullName>
    </recommendedName>
</protein>
<evidence type="ECO:0000313" key="2">
    <source>
        <dbReference type="EMBL" id="KYP32082.1"/>
    </source>
</evidence>